<dbReference type="CDD" id="cd06223">
    <property type="entry name" value="PRTases_typeI"/>
    <property type="match status" value="1"/>
</dbReference>
<dbReference type="SUPFAM" id="SSF53271">
    <property type="entry name" value="PRTase-like"/>
    <property type="match status" value="1"/>
</dbReference>
<dbReference type="AlphaFoldDB" id="A0A0S1SBL9"/>
<accession>A0A0S1SVF3</accession>
<accession>A0A0S1SBL9</accession>
<accession>A0A0S1SNW3</accession>
<dbReference type="Gene3D" id="3.40.50.2020">
    <property type="match status" value="1"/>
</dbReference>
<dbReference type="Proteomes" id="UP000069135">
    <property type="component" value="Chromosome"/>
</dbReference>
<dbReference type="PANTHER" id="PTHR47505">
    <property type="entry name" value="DNA UTILIZATION PROTEIN YHGH"/>
    <property type="match status" value="1"/>
</dbReference>
<reference evidence="3" key="1">
    <citation type="submission" date="2015-10" db="EMBL/GenBank/DDBJ databases">
        <title>Analysis of five complete genome sequences for members of the class Peribacteria in the recently recognized Peregrinibacteria bacterial phylum.</title>
        <authorList>
            <person name="Anantharaman K."/>
            <person name="Brown C.T."/>
            <person name="Burstein D."/>
            <person name="Castelle C.J."/>
            <person name="Probst A.J."/>
            <person name="Thomas B.C."/>
            <person name="Williams K.H."/>
            <person name="Banfield J.F."/>
        </authorList>
    </citation>
    <scope>NUCLEOTIDE SEQUENCE [LARGE SCALE GENOMIC DNA]</scope>
</reference>
<evidence type="ECO:0000313" key="2">
    <source>
        <dbReference type="EMBL" id="ALM13261.1"/>
    </source>
</evidence>
<dbReference type="STRING" id="1735162.PeribacterB2_0576"/>
<comment type="similarity">
    <text evidence="1">Belongs to the ComF/GntX family.</text>
</comment>
<name>A0A0S1SBL9_9BACT</name>
<dbReference type="KEGG" id="prf:PeribacterA2_0577"/>
<gene>
    <name evidence="2" type="ORF">PeribacterD1_0577</name>
</gene>
<protein>
    <submittedName>
        <fullName evidence="2">Competence protein F</fullName>
    </submittedName>
</protein>
<dbReference type="PATRIC" id="fig|1735161.3.peg.563"/>
<evidence type="ECO:0000256" key="1">
    <source>
        <dbReference type="ARBA" id="ARBA00008007"/>
    </source>
</evidence>
<accession>A0A0S1SL91</accession>
<dbReference type="InterPro" id="IPR051910">
    <property type="entry name" value="ComF/GntX_DNA_util-trans"/>
</dbReference>
<sequence length="258" mass="29464">MWQLFLDLFFPRRSLAGAEGEWMTEEERRTLIPHPVIEEAADLKRRGIRSLDRLVAASTYADSPLLKKAIHTFKYGHVRWLDKELGRLIVQTLTEIDHSSQITKNNHGETLGGSDGTRRWSRTFEGRVGSREGNRRLPSREIVLCPVPLHWARRFQRGFNQSELLARVVARERGLTVLPLLKRRRWTGSQMKRTREERLTGVQGAFCCTTDHPPAHVVLIDDLSTTGATLESCARALREAGVFSVEGWVVAHDHRRGD</sequence>
<dbReference type="PANTHER" id="PTHR47505:SF1">
    <property type="entry name" value="DNA UTILIZATION PROTEIN YHGH"/>
    <property type="match status" value="1"/>
</dbReference>
<evidence type="ECO:0000313" key="3">
    <source>
        <dbReference type="Proteomes" id="UP000069135"/>
    </source>
</evidence>
<dbReference type="InterPro" id="IPR000836">
    <property type="entry name" value="PRTase_dom"/>
</dbReference>
<dbReference type="EMBL" id="CP013065">
    <property type="protein sequence ID" value="ALM13261.1"/>
    <property type="molecule type" value="Genomic_DNA"/>
</dbReference>
<reference evidence="2 3" key="2">
    <citation type="journal article" date="2016" name="PeerJ">
        <title>Analysis of five complete genome sequences for members of the class Peribacteria in the recently recognized Peregrinibacteria bacterial phylum.</title>
        <authorList>
            <person name="Anantharaman K."/>
            <person name="Brown C.T."/>
            <person name="Burstein D."/>
            <person name="Castelle C.J."/>
            <person name="Probst A.J."/>
            <person name="Thomas B.C."/>
            <person name="Williams K.H."/>
            <person name="Banfield J.F."/>
        </authorList>
    </citation>
    <scope>NUCLEOTIDE SEQUENCE [LARGE SCALE GENOMIC DNA]</scope>
    <source>
        <strain evidence="2">RIFOXYD1_FULL_PER-ii_59_16</strain>
    </source>
</reference>
<organism evidence="2 3">
    <name type="scientific">Candidatus Peribacter riflensis</name>
    <dbReference type="NCBI Taxonomy" id="1735162"/>
    <lineage>
        <taxon>Bacteria</taxon>
        <taxon>Candidatus Peregrinibacteriota</taxon>
        <taxon>Candidatus Peribacteria</taxon>
        <taxon>Candidatus Peribacterales</taxon>
        <taxon>Candidatus Peribacteraceae</taxon>
        <taxon>Candidatus Peribacter</taxon>
    </lineage>
</organism>
<dbReference type="InterPro" id="IPR029057">
    <property type="entry name" value="PRTase-like"/>
</dbReference>
<accession>A0A0S1SV39</accession>
<proteinExistence type="inferred from homology"/>